<dbReference type="InterPro" id="IPR010985">
    <property type="entry name" value="Ribbon_hlx_hlx"/>
</dbReference>
<dbReference type="OrthoDB" id="9033039at2"/>
<protein>
    <submittedName>
        <fullName evidence="1">CopG domain protein DNA-binding domain protein</fullName>
    </submittedName>
</protein>
<dbReference type="Pfam" id="PF19891">
    <property type="entry name" value="DUF6364"/>
    <property type="match status" value="1"/>
</dbReference>
<dbReference type="AlphaFoldDB" id="A7HNT2"/>
<dbReference type="RefSeq" id="WP_011994856.1">
    <property type="nucleotide sequence ID" value="NC_009718.1"/>
</dbReference>
<dbReference type="SUPFAM" id="SSF47598">
    <property type="entry name" value="Ribbon-helix-helix"/>
    <property type="match status" value="1"/>
</dbReference>
<evidence type="ECO:0000313" key="1">
    <source>
        <dbReference type="EMBL" id="ABS61565.1"/>
    </source>
</evidence>
<accession>A7HNT2</accession>
<dbReference type="STRING" id="381764.Fnod_1730"/>
<keyword evidence="1" id="KW-0238">DNA-binding</keyword>
<dbReference type="GO" id="GO:0003677">
    <property type="term" value="F:DNA binding"/>
    <property type="evidence" value="ECO:0007669"/>
    <property type="project" value="UniProtKB-KW"/>
</dbReference>
<dbReference type="HOGENOM" id="CLU_183864_0_0_0"/>
<dbReference type="GO" id="GO:0006355">
    <property type="term" value="P:regulation of DNA-templated transcription"/>
    <property type="evidence" value="ECO:0007669"/>
    <property type="project" value="InterPro"/>
</dbReference>
<gene>
    <name evidence="1" type="ordered locus">Fnod_1730</name>
</gene>
<sequence>MRKRESHKEEYQNITLSIPKNLILQVKHIAVERNTSISALVKGFLEELVKKESLYQKVQQRALKLLEKGFDLGTEGNTSWKREDLHERV</sequence>
<dbReference type="InterPro" id="IPR045944">
    <property type="entry name" value="DUF6364"/>
</dbReference>
<dbReference type="Proteomes" id="UP000002415">
    <property type="component" value="Chromosome"/>
</dbReference>
<reference evidence="1 2" key="1">
    <citation type="submission" date="2007-07" db="EMBL/GenBank/DDBJ databases">
        <title>Complete sequence of Fervidobacterium nodosum Rt17-B1.</title>
        <authorList>
            <consortium name="US DOE Joint Genome Institute"/>
            <person name="Copeland A."/>
            <person name="Lucas S."/>
            <person name="Lapidus A."/>
            <person name="Barry K."/>
            <person name="Glavina del Rio T."/>
            <person name="Dalin E."/>
            <person name="Tice H."/>
            <person name="Pitluck S."/>
            <person name="Saunders E."/>
            <person name="Brettin T."/>
            <person name="Bruce D."/>
            <person name="Detter J.C."/>
            <person name="Han C."/>
            <person name="Schmutz J."/>
            <person name="Larimer F."/>
            <person name="Land M."/>
            <person name="Hauser L."/>
            <person name="Kyrpides N."/>
            <person name="Mikhailova N."/>
            <person name="Nelson K."/>
            <person name="Gogarten J.P."/>
            <person name="Noll K."/>
            <person name="Richardson P."/>
        </authorList>
    </citation>
    <scope>NUCLEOTIDE SEQUENCE [LARGE SCALE GENOMIC DNA]</scope>
    <source>
        <strain evidence="2">ATCC 35602 / DSM 5306 / Rt17-B1</strain>
    </source>
</reference>
<name>A7HNT2_FERNB</name>
<proteinExistence type="predicted"/>
<reference evidence="1 2" key="2">
    <citation type="journal article" date="2009" name="Proc. Natl. Acad. Sci. U.S.A.">
        <title>On the chimeric nature, thermophilic origin, and phylogenetic placement of the Thermotogales.</title>
        <authorList>
            <person name="Zhaxybayeva O."/>
            <person name="Swithers K.S."/>
            <person name="Lapierre P."/>
            <person name="Fournier G.P."/>
            <person name="Bickhart D.M."/>
            <person name="DeBoy R.T."/>
            <person name="Nelson K.E."/>
            <person name="Nesbo C.L."/>
            <person name="Doolittle W.F."/>
            <person name="Gogarten J.P."/>
            <person name="Noll K.M."/>
        </authorList>
    </citation>
    <scope>NUCLEOTIDE SEQUENCE [LARGE SCALE GENOMIC DNA]</scope>
    <source>
        <strain evidence="2">ATCC 35602 / DSM 5306 / Rt17-B1</strain>
    </source>
</reference>
<dbReference type="EMBL" id="CP000771">
    <property type="protein sequence ID" value="ABS61565.1"/>
    <property type="molecule type" value="Genomic_DNA"/>
</dbReference>
<dbReference type="eggNOG" id="ENOG5032YFJ">
    <property type="taxonomic scope" value="Bacteria"/>
</dbReference>
<evidence type="ECO:0000313" key="2">
    <source>
        <dbReference type="Proteomes" id="UP000002415"/>
    </source>
</evidence>
<keyword evidence="2" id="KW-1185">Reference proteome</keyword>
<organism evidence="1 2">
    <name type="scientific">Fervidobacterium nodosum (strain ATCC 35602 / DSM 5306 / Rt17-B1)</name>
    <dbReference type="NCBI Taxonomy" id="381764"/>
    <lineage>
        <taxon>Bacteria</taxon>
        <taxon>Thermotogati</taxon>
        <taxon>Thermotogota</taxon>
        <taxon>Thermotogae</taxon>
        <taxon>Thermotogales</taxon>
        <taxon>Fervidobacteriaceae</taxon>
        <taxon>Fervidobacterium</taxon>
    </lineage>
</organism>
<dbReference type="KEGG" id="fno:Fnod_1730"/>